<dbReference type="PANTHER" id="PTHR36832">
    <property type="entry name" value="SLR1174 PROTEIN-RELATED"/>
    <property type="match status" value="1"/>
</dbReference>
<dbReference type="KEGG" id="smao:CAG99_26680"/>
<keyword evidence="1" id="KW-1133">Transmembrane helix</keyword>
<keyword evidence="1" id="KW-0812">Transmembrane</keyword>
<evidence type="ECO:0000313" key="3">
    <source>
        <dbReference type="Proteomes" id="UP000194218"/>
    </source>
</evidence>
<dbReference type="PANTHER" id="PTHR36832:SF2">
    <property type="entry name" value="INTEGRAL MEMBRANE PROTEIN"/>
    <property type="match status" value="1"/>
</dbReference>
<gene>
    <name evidence="2" type="ORF">CAG99_26680</name>
</gene>
<feature type="transmembrane region" description="Helical" evidence="1">
    <location>
        <begin position="131"/>
        <end position="159"/>
    </location>
</feature>
<feature type="transmembrane region" description="Helical" evidence="1">
    <location>
        <begin position="95"/>
        <end position="119"/>
    </location>
</feature>
<organism evidence="2 3">
    <name type="scientific">Streptomyces marincola</name>
    <dbReference type="NCBI Taxonomy" id="2878388"/>
    <lineage>
        <taxon>Bacteria</taxon>
        <taxon>Bacillati</taxon>
        <taxon>Actinomycetota</taxon>
        <taxon>Actinomycetes</taxon>
        <taxon>Kitasatosporales</taxon>
        <taxon>Streptomycetaceae</taxon>
        <taxon>Streptomyces</taxon>
    </lineage>
</organism>
<reference evidence="2 3" key="1">
    <citation type="submission" date="2017-05" db="EMBL/GenBank/DDBJ databases">
        <title>Complete genome sequence of Streptomyces sp. SCSIO 03032 revealed the diverse biosynthetic pathways for its bioactive secondary metabolites.</title>
        <authorList>
            <person name="Ma L."/>
            <person name="Zhu Y."/>
            <person name="Zhang W."/>
            <person name="Zhang G."/>
            <person name="Tian X."/>
            <person name="Zhang S."/>
            <person name="Zhang C."/>
        </authorList>
    </citation>
    <scope>NUCLEOTIDE SEQUENCE [LARGE SCALE GENOMIC DNA]</scope>
    <source>
        <strain evidence="2 3">SCSIO 03032</strain>
    </source>
</reference>
<feature type="transmembrane region" description="Helical" evidence="1">
    <location>
        <begin position="214"/>
        <end position="241"/>
    </location>
</feature>
<dbReference type="EMBL" id="CP021121">
    <property type="protein sequence ID" value="ARQ72670.1"/>
    <property type="molecule type" value="Genomic_DNA"/>
</dbReference>
<proteinExistence type="predicted"/>
<evidence type="ECO:0000256" key="1">
    <source>
        <dbReference type="SAM" id="Phobius"/>
    </source>
</evidence>
<dbReference type="InterPro" id="IPR010390">
    <property type="entry name" value="ABC-2_transporter-like"/>
</dbReference>
<feature type="transmembrane region" description="Helical" evidence="1">
    <location>
        <begin position="171"/>
        <end position="194"/>
    </location>
</feature>
<feature type="transmembrane region" description="Helical" evidence="1">
    <location>
        <begin position="12"/>
        <end position="31"/>
    </location>
</feature>
<feature type="transmembrane region" description="Helical" evidence="1">
    <location>
        <begin position="43"/>
        <end position="63"/>
    </location>
</feature>
<sequence>MGYRTATAYRGSYLLTFATLLLQIFLMKAVWTGVYAQREEVGGVTLDTMIAYATLAAVQYRLLNPMPSSPIPQRVREGKVAVDLLRPVGFLSQMLAAQVGIALAALPAIAIALPFALLVGGAQAPSSAWSIVGYSIALLLGMLVNQLLYLILALVAFWTLETTGIDMMYRFAAQFLSGALVPLWFMPGTIKALAELLPFQATSYTPVAIYLDEIQGAAITRALGVQLMWILVLSGLAALVWSRAKRRIVLQGG</sequence>
<dbReference type="Proteomes" id="UP000194218">
    <property type="component" value="Chromosome"/>
</dbReference>
<dbReference type="OrthoDB" id="62003at2"/>
<dbReference type="Pfam" id="PF06182">
    <property type="entry name" value="ABC2_membrane_6"/>
    <property type="match status" value="1"/>
</dbReference>
<evidence type="ECO:0008006" key="4">
    <source>
        <dbReference type="Google" id="ProtNLM"/>
    </source>
</evidence>
<keyword evidence="3" id="KW-1185">Reference proteome</keyword>
<dbReference type="AlphaFoldDB" id="A0A1W7D7W5"/>
<protein>
    <recommendedName>
        <fullName evidence="4">ABC-2 type transport system permease protein</fullName>
    </recommendedName>
</protein>
<evidence type="ECO:0000313" key="2">
    <source>
        <dbReference type="EMBL" id="ARQ72670.1"/>
    </source>
</evidence>
<keyword evidence="1" id="KW-0472">Membrane</keyword>
<accession>A0A1W7D7W5</accession>
<name>A0A1W7D7W5_9ACTN</name>